<comment type="subcellular location">
    <subcellularLocation>
        <location evidence="1">Membrane</location>
    </subcellularLocation>
</comment>
<evidence type="ECO:0000256" key="3">
    <source>
        <dbReference type="ARBA" id="ARBA00023136"/>
    </source>
</evidence>
<reference evidence="7 8" key="1">
    <citation type="journal article" date="2018" name="Sci. Rep.">
        <title>Comparative analysis of the Pocillopora damicornis genome highlights role of immune system in coral evolution.</title>
        <authorList>
            <person name="Cunning R."/>
            <person name="Bay R.A."/>
            <person name="Gillette P."/>
            <person name="Baker A.C."/>
            <person name="Traylor-Knowles N."/>
        </authorList>
    </citation>
    <scope>NUCLEOTIDE SEQUENCE [LARGE SCALE GENOMIC DNA]</scope>
    <source>
        <strain evidence="7">RSMAS</strain>
        <tissue evidence="7">Whole animal</tissue>
    </source>
</reference>
<dbReference type="OrthoDB" id="6019299at2759"/>
<dbReference type="EMBL" id="RCHS01001810">
    <property type="protein sequence ID" value="RMX51169.1"/>
    <property type="molecule type" value="Genomic_DNA"/>
</dbReference>
<evidence type="ECO:0000256" key="1">
    <source>
        <dbReference type="ARBA" id="ARBA00004370"/>
    </source>
</evidence>
<dbReference type="Pfam" id="PF23597">
    <property type="entry name" value="KIAA0319_N"/>
    <property type="match status" value="2"/>
</dbReference>
<evidence type="ECO:0000256" key="5">
    <source>
        <dbReference type="SAM" id="MobiDB-lite"/>
    </source>
</evidence>
<evidence type="ECO:0000313" key="8">
    <source>
        <dbReference type="Proteomes" id="UP000275408"/>
    </source>
</evidence>
<dbReference type="InterPro" id="IPR029865">
    <property type="entry name" value="KIAA0319-like"/>
</dbReference>
<feature type="domain" description="Seven cysteines N-terminal" evidence="6">
    <location>
        <begin position="9"/>
        <end position="90"/>
    </location>
</feature>
<dbReference type="GO" id="GO:0031410">
    <property type="term" value="C:cytoplasmic vesicle"/>
    <property type="evidence" value="ECO:0007669"/>
    <property type="project" value="TreeGrafter"/>
</dbReference>
<feature type="compositionally biased region" description="Basic and acidic residues" evidence="5">
    <location>
        <begin position="235"/>
        <end position="252"/>
    </location>
</feature>
<dbReference type="Proteomes" id="UP000275408">
    <property type="component" value="Unassembled WGS sequence"/>
</dbReference>
<feature type="domain" description="Seven cysteines N-terminal" evidence="6">
    <location>
        <begin position="140"/>
        <end position="220"/>
    </location>
</feature>
<keyword evidence="4" id="KW-0325">Glycoprotein</keyword>
<evidence type="ECO:0000256" key="2">
    <source>
        <dbReference type="ARBA" id="ARBA00022729"/>
    </source>
</evidence>
<keyword evidence="3" id="KW-0472">Membrane</keyword>
<evidence type="ECO:0000313" key="7">
    <source>
        <dbReference type="EMBL" id="RMX51169.1"/>
    </source>
</evidence>
<feature type="region of interest" description="Disordered" evidence="5">
    <location>
        <begin position="233"/>
        <end position="261"/>
    </location>
</feature>
<dbReference type="GO" id="GO:0001764">
    <property type="term" value="P:neuron migration"/>
    <property type="evidence" value="ECO:0007669"/>
    <property type="project" value="TreeGrafter"/>
</dbReference>
<dbReference type="SMART" id="SM00765">
    <property type="entry name" value="MANEC"/>
    <property type="match status" value="2"/>
</dbReference>
<keyword evidence="8" id="KW-1185">Reference proteome</keyword>
<feature type="non-terminal residue" evidence="7">
    <location>
        <position position="1"/>
    </location>
</feature>
<evidence type="ECO:0000256" key="4">
    <source>
        <dbReference type="ARBA" id="ARBA00023180"/>
    </source>
</evidence>
<evidence type="ECO:0000259" key="6">
    <source>
        <dbReference type="SMART" id="SM00765"/>
    </source>
</evidence>
<protein>
    <recommendedName>
        <fullName evidence="6">Seven cysteines N-terminal domain-containing protein</fullName>
    </recommendedName>
</protein>
<gene>
    <name evidence="7" type="ORF">pdam_00004053</name>
</gene>
<accession>A0A3M6UC90</accession>
<comment type="caution">
    <text evidence="7">The sequence shown here is derived from an EMBL/GenBank/DDBJ whole genome shotgun (WGS) entry which is preliminary data.</text>
</comment>
<dbReference type="AlphaFoldDB" id="A0A3M6UC90"/>
<dbReference type="PANTHER" id="PTHR46182:SF2">
    <property type="entry name" value="FI19480P1"/>
    <property type="match status" value="1"/>
</dbReference>
<dbReference type="PANTHER" id="PTHR46182">
    <property type="entry name" value="FI19480P1"/>
    <property type="match status" value="1"/>
</dbReference>
<sequence>FVGCSHSTRELKQCLPVATFDDAVLSRPQNASIIKRQLGHFKNLSTCVSHCCRSSKCDVALFDGTFCYGVFCPTENVCHFEKAREGQRSYQTVLLKDIFAGMNRNKSNIKRGKYRKQGAHQLKRILSAKRNILQERKKRLNDDKCHIRRITNNTSLHSGMDAGKFKLHGKSKGISACARLCCRDQLCDIAVIMTGRCYTVQCYSMTDCQSKPLESKATNIVIAYVYNPRKAFSNESRRSSETDHTKRKEISKKTVVSNPNE</sequence>
<dbReference type="InterPro" id="IPR013980">
    <property type="entry name" value="MANSC_dom"/>
</dbReference>
<name>A0A3M6UC90_POCDA</name>
<keyword evidence="2" id="KW-0732">Signal</keyword>
<dbReference type="GO" id="GO:0016020">
    <property type="term" value="C:membrane"/>
    <property type="evidence" value="ECO:0007669"/>
    <property type="project" value="UniProtKB-SubCell"/>
</dbReference>
<feature type="non-terminal residue" evidence="7">
    <location>
        <position position="261"/>
    </location>
</feature>
<dbReference type="InterPro" id="IPR011106">
    <property type="entry name" value="MANSC_N"/>
</dbReference>
<organism evidence="7 8">
    <name type="scientific">Pocillopora damicornis</name>
    <name type="common">Cauliflower coral</name>
    <name type="synonym">Millepora damicornis</name>
    <dbReference type="NCBI Taxonomy" id="46731"/>
    <lineage>
        <taxon>Eukaryota</taxon>
        <taxon>Metazoa</taxon>
        <taxon>Cnidaria</taxon>
        <taxon>Anthozoa</taxon>
        <taxon>Hexacorallia</taxon>
        <taxon>Scleractinia</taxon>
        <taxon>Astrocoeniina</taxon>
        <taxon>Pocilloporidae</taxon>
        <taxon>Pocillopora</taxon>
    </lineage>
</organism>
<proteinExistence type="predicted"/>